<evidence type="ECO:0000313" key="3">
    <source>
        <dbReference type="EMBL" id="ROR92501.1"/>
    </source>
</evidence>
<feature type="region of interest" description="Disordered" evidence="1">
    <location>
        <begin position="143"/>
        <end position="189"/>
    </location>
</feature>
<keyword evidence="4" id="KW-1185">Reference proteome</keyword>
<dbReference type="OrthoDB" id="3787120at2"/>
<feature type="compositionally biased region" description="Low complexity" evidence="1">
    <location>
        <begin position="154"/>
        <end position="189"/>
    </location>
</feature>
<dbReference type="RefSeq" id="WP_148077120.1">
    <property type="nucleotide sequence ID" value="NZ_RKHO01000001.1"/>
</dbReference>
<dbReference type="PROSITE" id="PS51257">
    <property type="entry name" value="PROKAR_LIPOPROTEIN"/>
    <property type="match status" value="1"/>
</dbReference>
<organism evidence="3 4">
    <name type="scientific">Nocardioides aurantiacus</name>
    <dbReference type="NCBI Taxonomy" id="86796"/>
    <lineage>
        <taxon>Bacteria</taxon>
        <taxon>Bacillati</taxon>
        <taxon>Actinomycetota</taxon>
        <taxon>Actinomycetes</taxon>
        <taxon>Propionibacteriales</taxon>
        <taxon>Nocardioidaceae</taxon>
        <taxon>Nocardioides</taxon>
    </lineage>
</organism>
<sequence>MPKNVRRRLAAASLVLLLPGLGACGFGAQTNKVYQPAVGSNARGESVDVLGAVVVSEDEGSGTFVASLVNTSLDQDDELTGITGEDVQVQLSEKVELRSDDILNLADAGAVAVEGEGIRAGAYTRLTLEFASGQQTEINVPVVAPEEEFADVTPAEPSASPSESSSASPSESASPSAGESASASESPSP</sequence>
<gene>
    <name evidence="3" type="ORF">EDD33_3392</name>
</gene>
<evidence type="ECO:0000256" key="1">
    <source>
        <dbReference type="SAM" id="MobiDB-lite"/>
    </source>
</evidence>
<dbReference type="EMBL" id="RKHO01000001">
    <property type="protein sequence ID" value="ROR92501.1"/>
    <property type="molecule type" value="Genomic_DNA"/>
</dbReference>
<name>A0A3N2CY92_9ACTN</name>
<dbReference type="AlphaFoldDB" id="A0A3N2CY92"/>
<proteinExistence type="predicted"/>
<protein>
    <recommendedName>
        <fullName evidence="5">Copper(I)-binding protein</fullName>
    </recommendedName>
</protein>
<keyword evidence="2" id="KW-0732">Signal</keyword>
<feature type="signal peptide" evidence="2">
    <location>
        <begin position="1"/>
        <end position="28"/>
    </location>
</feature>
<comment type="caution">
    <text evidence="3">The sequence shown here is derived from an EMBL/GenBank/DDBJ whole genome shotgun (WGS) entry which is preliminary data.</text>
</comment>
<reference evidence="3 4" key="1">
    <citation type="submission" date="2018-11" db="EMBL/GenBank/DDBJ databases">
        <title>Sequencing the genomes of 1000 actinobacteria strains.</title>
        <authorList>
            <person name="Klenk H.-P."/>
        </authorList>
    </citation>
    <scope>NUCLEOTIDE SEQUENCE [LARGE SCALE GENOMIC DNA]</scope>
    <source>
        <strain evidence="3 4">DSM 12652</strain>
    </source>
</reference>
<evidence type="ECO:0000256" key="2">
    <source>
        <dbReference type="SAM" id="SignalP"/>
    </source>
</evidence>
<feature type="chain" id="PRO_5018286133" description="Copper(I)-binding protein" evidence="2">
    <location>
        <begin position="29"/>
        <end position="189"/>
    </location>
</feature>
<evidence type="ECO:0000313" key="4">
    <source>
        <dbReference type="Proteomes" id="UP000281738"/>
    </source>
</evidence>
<evidence type="ECO:0008006" key="5">
    <source>
        <dbReference type="Google" id="ProtNLM"/>
    </source>
</evidence>
<accession>A0A3N2CY92</accession>
<dbReference type="Proteomes" id="UP000281738">
    <property type="component" value="Unassembled WGS sequence"/>
</dbReference>